<sequence length="227" mass="26079">MESSPFGKLSAELRNEIYELALTFEDTLIVTETSASNGLYCSVAHPTALLQTSRQIRSEATKMFYANNSFHITDSDTSHEKEVTRSFSILQRFFNTIGLHNSNAIKHLSLDLVYHQQNARHTHPAAMEKVIDQIDWMCDTAKFRNFESFECVLKINYSFRDRYRPVVVELDVLDFEKSRQKGIARQENKLLCSEVVEQADAFFAIEFLELLDGNLDESDDACMGDER</sequence>
<proteinExistence type="predicted"/>
<dbReference type="PANTHER" id="PTHR42085">
    <property type="entry name" value="F-BOX DOMAIN-CONTAINING PROTEIN"/>
    <property type="match status" value="1"/>
</dbReference>
<evidence type="ECO:0000313" key="1">
    <source>
        <dbReference type="EMBL" id="KAF7195273.1"/>
    </source>
</evidence>
<dbReference type="Proteomes" id="UP000660729">
    <property type="component" value="Unassembled WGS sequence"/>
</dbReference>
<reference evidence="1" key="1">
    <citation type="submission" date="2020-04" db="EMBL/GenBank/DDBJ databases">
        <title>Draft genome resource of the tomato pathogen Pseudocercospora fuligena.</title>
        <authorList>
            <person name="Zaccaron A."/>
        </authorList>
    </citation>
    <scope>NUCLEOTIDE SEQUENCE</scope>
    <source>
        <strain evidence="1">PF001</strain>
    </source>
</reference>
<dbReference type="AlphaFoldDB" id="A0A8H6RQ46"/>
<accession>A0A8H6RQ46</accession>
<dbReference type="EMBL" id="JABCIY010000041">
    <property type="protein sequence ID" value="KAF7195273.1"/>
    <property type="molecule type" value="Genomic_DNA"/>
</dbReference>
<comment type="caution">
    <text evidence="1">The sequence shown here is derived from an EMBL/GenBank/DDBJ whole genome shotgun (WGS) entry which is preliminary data.</text>
</comment>
<evidence type="ECO:0000313" key="2">
    <source>
        <dbReference type="Proteomes" id="UP000660729"/>
    </source>
</evidence>
<dbReference type="PANTHER" id="PTHR42085:SF1">
    <property type="entry name" value="F-BOX DOMAIN-CONTAINING PROTEIN"/>
    <property type="match status" value="1"/>
</dbReference>
<organism evidence="1 2">
    <name type="scientific">Pseudocercospora fuligena</name>
    <dbReference type="NCBI Taxonomy" id="685502"/>
    <lineage>
        <taxon>Eukaryota</taxon>
        <taxon>Fungi</taxon>
        <taxon>Dikarya</taxon>
        <taxon>Ascomycota</taxon>
        <taxon>Pezizomycotina</taxon>
        <taxon>Dothideomycetes</taxon>
        <taxon>Dothideomycetidae</taxon>
        <taxon>Mycosphaerellales</taxon>
        <taxon>Mycosphaerellaceae</taxon>
        <taxon>Pseudocercospora</taxon>
    </lineage>
</organism>
<keyword evidence="2" id="KW-1185">Reference proteome</keyword>
<dbReference type="InterPro" id="IPR038883">
    <property type="entry name" value="AN11006-like"/>
</dbReference>
<dbReference type="OrthoDB" id="3816007at2759"/>
<gene>
    <name evidence="1" type="ORF">HII31_03479</name>
</gene>
<name>A0A8H6RQ46_9PEZI</name>
<protein>
    <submittedName>
        <fullName evidence="1">Uncharacterized protein</fullName>
    </submittedName>
</protein>